<feature type="site" description="Interacts with tRNA; defines subfamily-specific binding signature" evidence="9">
    <location>
        <position position="297"/>
    </location>
</feature>
<dbReference type="GO" id="GO:0102264">
    <property type="term" value="F:tRNA-dihydrouridine20 synthase activity"/>
    <property type="evidence" value="ECO:0007669"/>
    <property type="project" value="UniProtKB-EC"/>
</dbReference>
<dbReference type="GO" id="GO:0010181">
    <property type="term" value="F:FMN binding"/>
    <property type="evidence" value="ECO:0007669"/>
    <property type="project" value="UniProtKB-UniRule"/>
</dbReference>
<evidence type="ECO:0000256" key="1">
    <source>
        <dbReference type="ARBA" id="ARBA00001917"/>
    </source>
</evidence>
<protein>
    <recommendedName>
        <fullName evidence="9">tRNA-dihydrouridine(20/20a) synthase</fullName>
        <ecNumber evidence="9">1.3.1.91</ecNumber>
    </recommendedName>
    <alternativeName>
        <fullName evidence="9">U20-specific dihydrouridine synthase</fullName>
        <shortName evidence="9">U20-specific Dus</shortName>
    </alternativeName>
    <alternativeName>
        <fullName evidence="9">tRNA-dihydrouridine synthase A</fullName>
    </alternativeName>
</protein>
<keyword evidence="2 9" id="KW-0820">tRNA-binding</keyword>
<evidence type="ECO:0000256" key="5">
    <source>
        <dbReference type="ARBA" id="ARBA00022694"/>
    </source>
</evidence>
<comment type="catalytic activity">
    <reaction evidence="9">
        <text>5,6-dihydrouridine(20a) in tRNA + NADP(+) = uridine(20a) in tRNA + NADPH + H(+)</text>
        <dbReference type="Rhea" id="RHEA:53344"/>
        <dbReference type="Rhea" id="RHEA-COMP:13535"/>
        <dbReference type="Rhea" id="RHEA-COMP:13536"/>
        <dbReference type="ChEBI" id="CHEBI:15378"/>
        <dbReference type="ChEBI" id="CHEBI:57783"/>
        <dbReference type="ChEBI" id="CHEBI:58349"/>
        <dbReference type="ChEBI" id="CHEBI:65315"/>
        <dbReference type="ChEBI" id="CHEBI:74443"/>
    </reaction>
</comment>
<dbReference type="InterPro" id="IPR018517">
    <property type="entry name" value="tRNA_hU_synthase_CS"/>
</dbReference>
<dbReference type="PANTHER" id="PTHR42907">
    <property type="entry name" value="FMN-LINKED OXIDOREDUCTASES SUPERFAMILY PROTEIN"/>
    <property type="match status" value="1"/>
</dbReference>
<feature type="site" description="Interacts with tRNA" evidence="9">
    <location>
        <position position="92"/>
    </location>
</feature>
<feature type="binding site" evidence="9 12">
    <location>
        <begin position="206"/>
        <end position="208"/>
    </location>
    <ligand>
        <name>FMN</name>
        <dbReference type="ChEBI" id="CHEBI:58210"/>
    </ligand>
</feature>
<organism evidence="14 15">
    <name type="scientific">Salinarimonas ramus</name>
    <dbReference type="NCBI Taxonomy" id="690164"/>
    <lineage>
        <taxon>Bacteria</taxon>
        <taxon>Pseudomonadati</taxon>
        <taxon>Pseudomonadota</taxon>
        <taxon>Alphaproteobacteria</taxon>
        <taxon>Hyphomicrobiales</taxon>
        <taxon>Salinarimonadaceae</taxon>
        <taxon>Salinarimonas</taxon>
    </lineage>
</organism>
<comment type="catalytic activity">
    <reaction evidence="9">
        <text>5,6-dihydrouridine(20) in tRNA + NAD(+) = uridine(20) in tRNA + NADH + H(+)</text>
        <dbReference type="Rhea" id="RHEA:53340"/>
        <dbReference type="Rhea" id="RHEA-COMP:13533"/>
        <dbReference type="Rhea" id="RHEA-COMP:13534"/>
        <dbReference type="ChEBI" id="CHEBI:15378"/>
        <dbReference type="ChEBI" id="CHEBI:57540"/>
        <dbReference type="ChEBI" id="CHEBI:57945"/>
        <dbReference type="ChEBI" id="CHEBI:65315"/>
        <dbReference type="ChEBI" id="CHEBI:74443"/>
        <dbReference type="EC" id="1.3.1.91"/>
    </reaction>
</comment>
<dbReference type="InterPro" id="IPR004653">
    <property type="entry name" value="DusA"/>
</dbReference>
<feature type="site" description="Interacts with tRNA" evidence="9">
    <location>
        <position position="181"/>
    </location>
</feature>
<dbReference type="InterPro" id="IPR001269">
    <property type="entry name" value="DUS_fam"/>
</dbReference>
<dbReference type="PANTHER" id="PTHR42907:SF1">
    <property type="entry name" value="FMN-LINKED OXIDOREDUCTASES SUPERFAMILY PROTEIN"/>
    <property type="match status" value="1"/>
</dbReference>
<dbReference type="RefSeq" id="WP_188909905.1">
    <property type="nucleotide sequence ID" value="NZ_BMMF01000002.1"/>
</dbReference>
<dbReference type="PIRSF" id="PIRSF006621">
    <property type="entry name" value="Dus"/>
    <property type="match status" value="1"/>
</dbReference>
<comment type="similarity">
    <text evidence="10">Belongs to the dus family.</text>
</comment>
<gene>
    <name evidence="9 14" type="primary">dusA</name>
    <name evidence="14" type="ORF">GCM10011322_08490</name>
</gene>
<name>A0A917Q535_9HYPH</name>
<evidence type="ECO:0000256" key="4">
    <source>
        <dbReference type="ARBA" id="ARBA00022643"/>
    </source>
</evidence>
<dbReference type="NCBIfam" id="NF008774">
    <property type="entry name" value="PRK11815.1"/>
    <property type="match status" value="1"/>
</dbReference>
<keyword evidence="5 9" id="KW-0819">tRNA processing</keyword>
<accession>A0A917Q535</accession>
<feature type="binding site" evidence="9 12">
    <location>
        <position position="166"/>
    </location>
    <ligand>
        <name>FMN</name>
        <dbReference type="ChEBI" id="CHEBI:58210"/>
    </ligand>
</feature>
<evidence type="ECO:0000259" key="13">
    <source>
        <dbReference type="Pfam" id="PF01207"/>
    </source>
</evidence>
<keyword evidence="15" id="KW-1185">Reference proteome</keyword>
<reference evidence="14 15" key="1">
    <citation type="journal article" date="2014" name="Int. J. Syst. Evol. Microbiol.">
        <title>Complete genome sequence of Corynebacterium casei LMG S-19264T (=DSM 44701T), isolated from a smear-ripened cheese.</title>
        <authorList>
            <consortium name="US DOE Joint Genome Institute (JGI-PGF)"/>
            <person name="Walter F."/>
            <person name="Albersmeier A."/>
            <person name="Kalinowski J."/>
            <person name="Ruckert C."/>
        </authorList>
    </citation>
    <scope>NUCLEOTIDE SEQUENCE [LARGE SCALE GENOMIC DNA]</scope>
    <source>
        <strain evidence="14 15">CGMCC 1.9161</strain>
    </source>
</reference>
<keyword evidence="6 9" id="KW-0521">NADP</keyword>
<evidence type="ECO:0000313" key="15">
    <source>
        <dbReference type="Proteomes" id="UP000600449"/>
    </source>
</evidence>
<keyword evidence="12" id="KW-0547">Nucleotide-binding</keyword>
<feature type="binding site" evidence="9 12">
    <location>
        <position position="134"/>
    </location>
    <ligand>
        <name>FMN</name>
        <dbReference type="ChEBI" id="CHEBI:58210"/>
    </ligand>
</feature>
<evidence type="ECO:0000256" key="11">
    <source>
        <dbReference type="PIRSR" id="PIRSR006621-1"/>
    </source>
</evidence>
<feature type="site" description="Interacts with tRNA; defines subfamily-specific binding signature" evidence="9">
    <location>
        <position position="294"/>
    </location>
</feature>
<keyword evidence="8 9" id="KW-0560">Oxidoreductase</keyword>
<feature type="binding site" evidence="9 12">
    <location>
        <begin position="228"/>
        <end position="229"/>
    </location>
    <ligand>
        <name>FMN</name>
        <dbReference type="ChEBI" id="CHEBI:58210"/>
    </ligand>
</feature>
<proteinExistence type="inferred from homology"/>
<comment type="catalytic activity">
    <reaction evidence="9">
        <text>5,6-dihydrouridine(20a) in tRNA + NAD(+) = uridine(20a) in tRNA + NADH + H(+)</text>
        <dbReference type="Rhea" id="RHEA:53348"/>
        <dbReference type="Rhea" id="RHEA-COMP:13535"/>
        <dbReference type="Rhea" id="RHEA-COMP:13536"/>
        <dbReference type="ChEBI" id="CHEBI:15378"/>
        <dbReference type="ChEBI" id="CHEBI:57540"/>
        <dbReference type="ChEBI" id="CHEBI:57945"/>
        <dbReference type="ChEBI" id="CHEBI:65315"/>
        <dbReference type="ChEBI" id="CHEBI:74443"/>
    </reaction>
</comment>
<dbReference type="SUPFAM" id="SSF51395">
    <property type="entry name" value="FMN-linked oxidoreductases"/>
    <property type="match status" value="1"/>
</dbReference>
<dbReference type="EMBL" id="BMMF01000002">
    <property type="protein sequence ID" value="GGK24115.1"/>
    <property type="molecule type" value="Genomic_DNA"/>
</dbReference>
<dbReference type="GO" id="GO:0050660">
    <property type="term" value="F:flavin adenine dinucleotide binding"/>
    <property type="evidence" value="ECO:0007669"/>
    <property type="project" value="InterPro"/>
</dbReference>
<dbReference type="PROSITE" id="PS01136">
    <property type="entry name" value="UPF0034"/>
    <property type="match status" value="1"/>
</dbReference>
<dbReference type="Gene3D" id="1.20.120.1460">
    <property type="match status" value="1"/>
</dbReference>
<evidence type="ECO:0000313" key="14">
    <source>
        <dbReference type="EMBL" id="GGK24115.1"/>
    </source>
</evidence>
<feature type="binding site" evidence="9 12">
    <location>
        <begin position="12"/>
        <end position="14"/>
    </location>
    <ligand>
        <name>FMN</name>
        <dbReference type="ChEBI" id="CHEBI:58210"/>
    </ligand>
</feature>
<dbReference type="EC" id="1.3.1.91" evidence="9"/>
<evidence type="ECO:0000256" key="10">
    <source>
        <dbReference type="PIRNR" id="PIRNR006621"/>
    </source>
</evidence>
<feature type="active site" description="Proton donor" evidence="9 11">
    <location>
        <position position="95"/>
    </location>
</feature>
<evidence type="ECO:0000256" key="7">
    <source>
        <dbReference type="ARBA" id="ARBA00022884"/>
    </source>
</evidence>
<dbReference type="AlphaFoldDB" id="A0A917Q535"/>
<dbReference type="Proteomes" id="UP000600449">
    <property type="component" value="Unassembled WGS sequence"/>
</dbReference>
<dbReference type="CDD" id="cd02801">
    <property type="entry name" value="DUS_like_FMN"/>
    <property type="match status" value="1"/>
</dbReference>
<keyword evidence="3 9" id="KW-0285">Flavoprotein</keyword>
<dbReference type="NCBIfam" id="TIGR00742">
    <property type="entry name" value="yjbN"/>
    <property type="match status" value="1"/>
</dbReference>
<comment type="caution">
    <text evidence="14">The sequence shown here is derived from an EMBL/GenBank/DDBJ whole genome shotgun (WGS) entry which is preliminary data.</text>
</comment>
<sequence length="335" mass="36041">MIPDDIRFCVAPMMDWTTRDCRAFHRVLSRRARLYTEMVTTGAVIHGDRERLLGFSQAEHPVAVQLGGSDPSELAEAARICADLGYDEVNLNIGCPSDRVQDGRFGACLMREPALVGDCVAAMKAAVSVPVTVKCRIGVDDQDPEAALDALADAVVAAGADALVVHARKAWLQGLSPKENRDVPPLDYGRVHRLKARLPDLPVALNGGIATIETCRDALDHVDGVMLGRAAYHDPEILLRVDPDLFGEPAPVADGFEAVEAFEPYVAARLAEGARLSTITRHMLGLFAGRPGARAYRRHLAMEAVKPGAGLETLREAVAHVRRAADAADARKHAA</sequence>
<comment type="similarity">
    <text evidence="9">Belongs to the Dus family. DusA subfamily.</text>
</comment>
<evidence type="ECO:0000256" key="6">
    <source>
        <dbReference type="ARBA" id="ARBA00022857"/>
    </source>
</evidence>
<dbReference type="GO" id="GO:0000049">
    <property type="term" value="F:tRNA binding"/>
    <property type="evidence" value="ECO:0007669"/>
    <property type="project" value="UniProtKB-UniRule"/>
</dbReference>
<evidence type="ECO:0000256" key="2">
    <source>
        <dbReference type="ARBA" id="ARBA00022555"/>
    </source>
</evidence>
<keyword evidence="4 9" id="KW-0288">FMN</keyword>
<comment type="cofactor">
    <cofactor evidence="1 9 10 12">
        <name>FMN</name>
        <dbReference type="ChEBI" id="CHEBI:58210"/>
    </cofactor>
</comment>
<dbReference type="HAMAP" id="MF_02041">
    <property type="entry name" value="DusA_subfam"/>
    <property type="match status" value="1"/>
</dbReference>
<evidence type="ECO:0000256" key="9">
    <source>
        <dbReference type="HAMAP-Rule" id="MF_02041"/>
    </source>
</evidence>
<comment type="function">
    <text evidence="9">Catalyzes the synthesis of 5,6-dihydrouridine (D), a modified base found in the D-loop of most tRNAs, via the reduction of the C5-C6 double bond in target uridines. Specifically modifies U20 and U20a in tRNAs.</text>
</comment>
<feature type="binding site" evidence="9 12">
    <location>
        <position position="65"/>
    </location>
    <ligand>
        <name>FMN</name>
        <dbReference type="ChEBI" id="CHEBI:58210"/>
    </ligand>
</feature>
<evidence type="ECO:0000256" key="8">
    <source>
        <dbReference type="ARBA" id="ARBA00023002"/>
    </source>
</evidence>
<feature type="domain" description="DUS-like FMN-binding" evidence="13">
    <location>
        <begin position="10"/>
        <end position="318"/>
    </location>
</feature>
<dbReference type="Pfam" id="PF01207">
    <property type="entry name" value="Dus"/>
    <property type="match status" value="1"/>
</dbReference>
<comment type="catalytic activity">
    <reaction evidence="9">
        <text>5,6-dihydrouridine(20) in tRNA + NADP(+) = uridine(20) in tRNA + NADPH + H(+)</text>
        <dbReference type="Rhea" id="RHEA:53336"/>
        <dbReference type="Rhea" id="RHEA-COMP:13533"/>
        <dbReference type="Rhea" id="RHEA-COMP:13534"/>
        <dbReference type="ChEBI" id="CHEBI:15378"/>
        <dbReference type="ChEBI" id="CHEBI:57783"/>
        <dbReference type="ChEBI" id="CHEBI:58349"/>
        <dbReference type="ChEBI" id="CHEBI:65315"/>
        <dbReference type="ChEBI" id="CHEBI:74443"/>
        <dbReference type="EC" id="1.3.1.91"/>
    </reaction>
</comment>
<feature type="site" description="Interacts with tRNA; defines subfamily-specific binding signature" evidence="9">
    <location>
        <position position="178"/>
    </location>
</feature>
<keyword evidence="7 9" id="KW-0694">RNA-binding</keyword>
<dbReference type="Gene3D" id="3.20.20.70">
    <property type="entry name" value="Aldolase class I"/>
    <property type="match status" value="1"/>
</dbReference>
<dbReference type="InterPro" id="IPR035587">
    <property type="entry name" value="DUS-like_FMN-bd"/>
</dbReference>
<dbReference type="InterPro" id="IPR013785">
    <property type="entry name" value="Aldolase_TIM"/>
</dbReference>
<evidence type="ECO:0000256" key="3">
    <source>
        <dbReference type="ARBA" id="ARBA00022630"/>
    </source>
</evidence>
<evidence type="ECO:0000256" key="12">
    <source>
        <dbReference type="PIRSR" id="PIRSR006621-2"/>
    </source>
</evidence>